<keyword evidence="3" id="KW-1185">Reference proteome</keyword>
<protein>
    <submittedName>
        <fullName evidence="2">Uncharacterized protein</fullName>
    </submittedName>
</protein>
<dbReference type="EMBL" id="JAGPNK010000011">
    <property type="protein sequence ID" value="KAH7311547.1"/>
    <property type="molecule type" value="Genomic_DNA"/>
</dbReference>
<feature type="compositionally biased region" description="Basic residues" evidence="1">
    <location>
        <begin position="202"/>
        <end position="211"/>
    </location>
</feature>
<reference evidence="2" key="1">
    <citation type="journal article" date="2021" name="Nat. Commun.">
        <title>Genetic determinants of endophytism in the Arabidopsis root mycobiome.</title>
        <authorList>
            <person name="Mesny F."/>
            <person name="Miyauchi S."/>
            <person name="Thiergart T."/>
            <person name="Pickel B."/>
            <person name="Atanasova L."/>
            <person name="Karlsson M."/>
            <person name="Huettel B."/>
            <person name="Barry K.W."/>
            <person name="Haridas S."/>
            <person name="Chen C."/>
            <person name="Bauer D."/>
            <person name="Andreopoulos W."/>
            <person name="Pangilinan J."/>
            <person name="LaButti K."/>
            <person name="Riley R."/>
            <person name="Lipzen A."/>
            <person name="Clum A."/>
            <person name="Drula E."/>
            <person name="Henrissat B."/>
            <person name="Kohler A."/>
            <person name="Grigoriev I.V."/>
            <person name="Martin F.M."/>
            <person name="Hacquard S."/>
        </authorList>
    </citation>
    <scope>NUCLEOTIDE SEQUENCE</scope>
    <source>
        <strain evidence="2">MPI-CAGE-CH-0235</strain>
    </source>
</reference>
<dbReference type="OrthoDB" id="4160836at2759"/>
<evidence type="ECO:0000256" key="1">
    <source>
        <dbReference type="SAM" id="MobiDB-lite"/>
    </source>
</evidence>
<feature type="region of interest" description="Disordered" evidence="1">
    <location>
        <begin position="1"/>
        <end position="272"/>
    </location>
</feature>
<feature type="compositionally biased region" description="Pro residues" evidence="1">
    <location>
        <begin position="136"/>
        <end position="145"/>
    </location>
</feature>
<gene>
    <name evidence="2" type="ORF">B0I35DRAFT_65980</name>
</gene>
<dbReference type="AlphaFoldDB" id="A0A8K0WPS6"/>
<name>A0A8K0WPS6_9HYPO</name>
<evidence type="ECO:0000313" key="2">
    <source>
        <dbReference type="EMBL" id="KAH7311547.1"/>
    </source>
</evidence>
<dbReference type="Proteomes" id="UP000813444">
    <property type="component" value="Unassembled WGS sequence"/>
</dbReference>
<comment type="caution">
    <text evidence="2">The sequence shown here is derived from an EMBL/GenBank/DDBJ whole genome shotgun (WGS) entry which is preliminary data.</text>
</comment>
<feature type="compositionally biased region" description="Basic and acidic residues" evidence="1">
    <location>
        <begin position="260"/>
        <end position="272"/>
    </location>
</feature>
<evidence type="ECO:0000313" key="3">
    <source>
        <dbReference type="Proteomes" id="UP000813444"/>
    </source>
</evidence>
<proteinExistence type="predicted"/>
<accession>A0A8K0WPS6</accession>
<organism evidence="2 3">
    <name type="scientific">Stachybotrys elegans</name>
    <dbReference type="NCBI Taxonomy" id="80388"/>
    <lineage>
        <taxon>Eukaryota</taxon>
        <taxon>Fungi</taxon>
        <taxon>Dikarya</taxon>
        <taxon>Ascomycota</taxon>
        <taxon>Pezizomycotina</taxon>
        <taxon>Sordariomycetes</taxon>
        <taxon>Hypocreomycetidae</taxon>
        <taxon>Hypocreales</taxon>
        <taxon>Stachybotryaceae</taxon>
        <taxon>Stachybotrys</taxon>
    </lineage>
</organism>
<sequence>MEESSPKRRRISPPTDDSSTRDAPPDTTPSRPRRKRPSFASPTKASLARHHAQILERRRSLSPTKSSPARPPMRRRASDAALEPATLQEVTPSEPAASDLGDAPDHEIAQDASELQELVRRPAPGMTAPPRRSPAKPNPRPLPRPGPDDEDENPFMGRTLRRSPVAGVSFPEPEEPELPPSVPDPVSSTPPRGIHSSPLRWREKKKPKKNSPLKAPPSRPRQGYELAEAMSRSLAGPFTNSQPEQTVETDESTHPARRVLKFDPNAEKKQERDALKEEIARLKRDLEVVRSENERIRLMQDSGRNLAANDEDQVANVVRKHLLPRDANAQPTSSQQLLEAALKPSSFLPFSKAGNFSSLVVPDVENYSDIKSHHPVPMAAEEELPYLQLFSPFTVTSKVAMLASAPGEPPRQRHSMSIRSRETPGLFAARIEMVVNAMNLTILELSVPALEPAAKAELQPFVDQICSGNCNRSMQRNVGILAWAMGEWYRVAAQRALLWSELEKELSSKRDLREKTKRVWKRKHVAAEEHDELSIDAPVVSCKRVHLLQFMGQQAFDLPLPFADGSTPTIRLEWQIHFDWSGEAQSSLSVKFGIPGKWRRADQRGALSKLPKLFEDVVGNGERPSDATRMIVALLAGEEAQNLAGRQTTQRTRG</sequence>